<protein>
    <submittedName>
        <fullName evidence="1">RNA polymerase sigma factor SigA</fullName>
    </submittedName>
</protein>
<gene>
    <name evidence="1" type="primary">sigA_3</name>
    <name evidence="1" type="ORF">AMURIS_04229</name>
</gene>
<keyword evidence="2" id="KW-1185">Reference proteome</keyword>
<dbReference type="GO" id="GO:0003700">
    <property type="term" value="F:DNA-binding transcription factor activity"/>
    <property type="evidence" value="ECO:0007669"/>
    <property type="project" value="InterPro"/>
</dbReference>
<dbReference type="GO" id="GO:0006352">
    <property type="term" value="P:DNA-templated transcription initiation"/>
    <property type="evidence" value="ECO:0007669"/>
    <property type="project" value="InterPro"/>
</dbReference>
<dbReference type="PANTHER" id="PTHR30376:SF3">
    <property type="entry name" value="RNA POLYMERASE SIGMA FACTOR RPOH"/>
    <property type="match status" value="1"/>
</dbReference>
<dbReference type="InterPro" id="IPR050813">
    <property type="entry name" value="Sigma-70_Factor"/>
</dbReference>
<sequence>MISDERVFVQSLEKVRRLAREQGNCVSEEQVREEFAALDLSDAQLQMVYDYLSKHGVGIGEPPDSDAFLTEEERNYLQDYLDEIAGIPVCSDGEREACILSAMAGDRQAGQRLTESYLKEVADIARLYTGQGVPLEDLIGEGNVALSMAVSSLEGAPDAAGAQKKLVRLIMDAMEDFIRDHAENEKRDQRIADRVNRVADKARKLAGEYHRKVTPEELMRETGLSMKAIQDAMRMSGYKIEDIEYAEDGI</sequence>
<organism evidence="1 2">
    <name type="scientific">Acetatifactor muris</name>
    <dbReference type="NCBI Taxonomy" id="879566"/>
    <lineage>
        <taxon>Bacteria</taxon>
        <taxon>Bacillati</taxon>
        <taxon>Bacillota</taxon>
        <taxon>Clostridia</taxon>
        <taxon>Lachnospirales</taxon>
        <taxon>Lachnospiraceae</taxon>
        <taxon>Acetatifactor</taxon>
    </lineage>
</organism>
<dbReference type="RefSeq" id="WP_242982564.1">
    <property type="nucleotide sequence ID" value="NZ_JANJZD010000026.1"/>
</dbReference>
<name>A0A2K4ZM13_9FIRM</name>
<reference evidence="1 2" key="1">
    <citation type="submission" date="2018-01" db="EMBL/GenBank/DDBJ databases">
        <authorList>
            <person name="Gaut B.S."/>
            <person name="Morton B.R."/>
            <person name="Clegg M.T."/>
            <person name="Duvall M.R."/>
        </authorList>
    </citation>
    <scope>NUCLEOTIDE SEQUENCE [LARGE SCALE GENOMIC DNA]</scope>
    <source>
        <strain evidence="1">GP69</strain>
    </source>
</reference>
<accession>A0A2K4ZM13</accession>
<dbReference type="InterPro" id="IPR013325">
    <property type="entry name" value="RNA_pol_sigma_r2"/>
</dbReference>
<dbReference type="Proteomes" id="UP000236311">
    <property type="component" value="Unassembled WGS sequence"/>
</dbReference>
<dbReference type="SUPFAM" id="SSF88946">
    <property type="entry name" value="Sigma2 domain of RNA polymerase sigma factors"/>
    <property type="match status" value="1"/>
</dbReference>
<dbReference type="EMBL" id="OFSM01000026">
    <property type="protein sequence ID" value="SOY31485.1"/>
    <property type="molecule type" value="Genomic_DNA"/>
</dbReference>
<proteinExistence type="predicted"/>
<dbReference type="AlphaFoldDB" id="A0A2K4ZM13"/>
<evidence type="ECO:0000313" key="2">
    <source>
        <dbReference type="Proteomes" id="UP000236311"/>
    </source>
</evidence>
<dbReference type="Gene3D" id="1.20.120.1810">
    <property type="match status" value="1"/>
</dbReference>
<dbReference type="PANTHER" id="PTHR30376">
    <property type="entry name" value="SIGMA FACTOR RPOH HEAT SHOCK RELATED"/>
    <property type="match status" value="1"/>
</dbReference>
<evidence type="ECO:0000313" key="1">
    <source>
        <dbReference type="EMBL" id="SOY31485.1"/>
    </source>
</evidence>